<dbReference type="Proteomes" id="UP000828048">
    <property type="component" value="Chromosome 5"/>
</dbReference>
<accession>A0ACB7XYD2</accession>
<comment type="caution">
    <text evidence="1">The sequence shown here is derived from an EMBL/GenBank/DDBJ whole genome shotgun (WGS) entry which is preliminary data.</text>
</comment>
<name>A0ACB7XYD2_9ERIC</name>
<evidence type="ECO:0000313" key="1">
    <source>
        <dbReference type="EMBL" id="KAH7845710.1"/>
    </source>
</evidence>
<dbReference type="EMBL" id="CM037155">
    <property type="protein sequence ID" value="KAH7845710.1"/>
    <property type="molecule type" value="Genomic_DNA"/>
</dbReference>
<gene>
    <name evidence="1" type="ORF">Vadar_005079</name>
</gene>
<organism evidence="1 2">
    <name type="scientific">Vaccinium darrowii</name>
    <dbReference type="NCBI Taxonomy" id="229202"/>
    <lineage>
        <taxon>Eukaryota</taxon>
        <taxon>Viridiplantae</taxon>
        <taxon>Streptophyta</taxon>
        <taxon>Embryophyta</taxon>
        <taxon>Tracheophyta</taxon>
        <taxon>Spermatophyta</taxon>
        <taxon>Magnoliopsida</taxon>
        <taxon>eudicotyledons</taxon>
        <taxon>Gunneridae</taxon>
        <taxon>Pentapetalae</taxon>
        <taxon>asterids</taxon>
        <taxon>Ericales</taxon>
        <taxon>Ericaceae</taxon>
        <taxon>Vaccinioideae</taxon>
        <taxon>Vaccinieae</taxon>
        <taxon>Vaccinium</taxon>
    </lineage>
</organism>
<proteinExistence type="predicted"/>
<evidence type="ECO:0000313" key="2">
    <source>
        <dbReference type="Proteomes" id="UP000828048"/>
    </source>
</evidence>
<protein>
    <submittedName>
        <fullName evidence="1">Uncharacterized protein</fullName>
    </submittedName>
</protein>
<reference evidence="1 2" key="1">
    <citation type="journal article" date="2021" name="Hortic Res">
        <title>High-quality reference genome and annotation aids understanding of berry development for evergreen blueberry (Vaccinium darrowii).</title>
        <authorList>
            <person name="Yu J."/>
            <person name="Hulse-Kemp A.M."/>
            <person name="Babiker E."/>
            <person name="Staton M."/>
        </authorList>
    </citation>
    <scope>NUCLEOTIDE SEQUENCE [LARGE SCALE GENOMIC DNA]</scope>
    <source>
        <strain evidence="2">cv. NJ 8807/NJ 8810</strain>
        <tissue evidence="1">Young leaf</tissue>
    </source>
</reference>
<sequence>MDDSCRHLHLRIDFDRFIAVGARSLAVISDSQLIVGQVKGEYEAKKDNMEKYLKYVKELIKSFQAFSIFQVPREENMEADQLARLATAKEDLIPGGVLMQYLDAPSIANPVDEVQIVEYEGTWAEVPDISRMEKSQMTRAKLES</sequence>
<keyword evidence="2" id="KW-1185">Reference proteome</keyword>